<keyword evidence="6 10" id="KW-1133">Transmembrane helix</keyword>
<evidence type="ECO:0000313" key="14">
    <source>
        <dbReference type="Proteomes" id="UP000606490"/>
    </source>
</evidence>
<keyword evidence="8 10" id="KW-0472">Membrane</keyword>
<dbReference type="PANTHER" id="PTHR31632">
    <property type="entry name" value="IRON TRANSPORTER FTH1"/>
    <property type="match status" value="1"/>
</dbReference>
<dbReference type="InterPro" id="IPR036909">
    <property type="entry name" value="Cyt_c-like_dom_sf"/>
</dbReference>
<evidence type="ECO:0000256" key="1">
    <source>
        <dbReference type="ARBA" id="ARBA00004141"/>
    </source>
</evidence>
<evidence type="ECO:0000256" key="5">
    <source>
        <dbReference type="ARBA" id="ARBA00022723"/>
    </source>
</evidence>
<dbReference type="Proteomes" id="UP000606490">
    <property type="component" value="Unassembled WGS sequence"/>
</dbReference>
<dbReference type="Pfam" id="PF13442">
    <property type="entry name" value="Cytochrome_CBB3"/>
    <property type="match status" value="1"/>
</dbReference>
<keyword evidence="11" id="KW-0732">Signal</keyword>
<evidence type="ECO:0000256" key="4">
    <source>
        <dbReference type="ARBA" id="ARBA00022692"/>
    </source>
</evidence>
<evidence type="ECO:0000256" key="6">
    <source>
        <dbReference type="ARBA" id="ARBA00022989"/>
    </source>
</evidence>
<sequence length="646" mass="68842">MLNRFIIIAVLLIGLLLPHPGRADDHAAVQTVWRLLDYIAVDYSGAVEGGSGAVEGGRIVSQSEYDEMVEFAGSVRTRLGQLPFHPQQPQLATDVTALEAAIAARAQPDRVASLARGLAAHLLDAYPVPLAPATTPDLARGAALYAEQCASCHGVSGGGDGPAAARLDPPPIAFMNRARAEERSLFALYQVITQGLDGTAMPSFASLPPEDRWALAFYGGTLAYPASLASDGERQWRSDPGLRNVLPTPEALAGMTPAQLAAALGDERAAALTAYLRRHPEALSLAQGASLHLARTRLSEAVVAYRTGDRRRATDLALAAYLDGFEPFEPRIAAKNSALLGRVEAAMNELRSAITRGQPTEGVERQAAAVRTLFDEMEHTLAADTDSDAAIFVGAATILLREGLEALLIVVAMIAFLQKAGREKVLPYVHAGWVAALVAGSATWVVATYLIAISGASRELMEGFGSLFAAVVLVFGGIWMHGKSQADQWQLYIRERLSQTLSHRSGWVLFSLAFVVVYREIFETILFYSAMWRAESAAALLGGVACAVVLLGIFGWAGLRYSRQLPIGRFFTVSSLLVVALSIVLAGKGVAALQEAGLLEGQPLTGLPRLAALGLYPTAEGIATQLLTLAVIAVGFWYNRRRKSAP</sequence>
<dbReference type="Pfam" id="PF03239">
    <property type="entry name" value="FTR1"/>
    <property type="match status" value="1"/>
</dbReference>
<evidence type="ECO:0000256" key="7">
    <source>
        <dbReference type="ARBA" id="ARBA00023004"/>
    </source>
</evidence>
<evidence type="ECO:0000256" key="8">
    <source>
        <dbReference type="ARBA" id="ARBA00023136"/>
    </source>
</evidence>
<dbReference type="PANTHER" id="PTHR31632:SF2">
    <property type="entry name" value="PLASMA MEMBRANE IRON PERMEASE"/>
    <property type="match status" value="1"/>
</dbReference>
<keyword evidence="7 9" id="KW-0408">Iron</keyword>
<feature type="transmembrane region" description="Helical" evidence="10">
    <location>
        <begin position="538"/>
        <end position="559"/>
    </location>
</feature>
<feature type="domain" description="Cytochrome c" evidence="12">
    <location>
        <begin position="136"/>
        <end position="280"/>
    </location>
</feature>
<evidence type="ECO:0000256" key="3">
    <source>
        <dbReference type="ARBA" id="ARBA00022617"/>
    </source>
</evidence>
<feature type="transmembrane region" description="Helical" evidence="10">
    <location>
        <begin position="571"/>
        <end position="593"/>
    </location>
</feature>
<feature type="transmembrane region" description="Helical" evidence="10">
    <location>
        <begin position="428"/>
        <end position="451"/>
    </location>
</feature>
<dbReference type="RefSeq" id="WP_202829205.1">
    <property type="nucleotide sequence ID" value="NZ_JAEUXJ010000042.1"/>
</dbReference>
<comment type="subcellular location">
    <subcellularLocation>
        <location evidence="1">Membrane</location>
        <topology evidence="1">Multi-pass membrane protein</topology>
    </subcellularLocation>
</comment>
<evidence type="ECO:0000256" key="10">
    <source>
        <dbReference type="SAM" id="Phobius"/>
    </source>
</evidence>
<name>A0ABS1VE96_9PROT</name>
<feature type="signal peptide" evidence="11">
    <location>
        <begin position="1"/>
        <end position="23"/>
    </location>
</feature>
<organism evidence="13 14">
    <name type="scientific">Belnapia mucosa</name>
    <dbReference type="NCBI Taxonomy" id="2804532"/>
    <lineage>
        <taxon>Bacteria</taxon>
        <taxon>Pseudomonadati</taxon>
        <taxon>Pseudomonadota</taxon>
        <taxon>Alphaproteobacteria</taxon>
        <taxon>Acetobacterales</taxon>
        <taxon>Roseomonadaceae</taxon>
        <taxon>Belnapia</taxon>
    </lineage>
</organism>
<dbReference type="InterPro" id="IPR009056">
    <property type="entry name" value="Cyt_c-like_dom"/>
</dbReference>
<protein>
    <submittedName>
        <fullName evidence="13">Cytochrome c/FTR1 family iron permease</fullName>
    </submittedName>
</protein>
<dbReference type="PROSITE" id="PS51007">
    <property type="entry name" value="CYTC"/>
    <property type="match status" value="1"/>
</dbReference>
<feature type="transmembrane region" description="Helical" evidence="10">
    <location>
        <begin position="389"/>
        <end position="416"/>
    </location>
</feature>
<feature type="transmembrane region" description="Helical" evidence="10">
    <location>
        <begin position="613"/>
        <end position="638"/>
    </location>
</feature>
<comment type="similarity">
    <text evidence="2">Belongs to the oxidase-dependent Fe transporter (OFeT) (TC 9.A.10.1) family.</text>
</comment>
<comment type="caution">
    <text evidence="13">The sequence shown here is derived from an EMBL/GenBank/DDBJ whole genome shotgun (WGS) entry which is preliminary data.</text>
</comment>
<feature type="transmembrane region" description="Helical" evidence="10">
    <location>
        <begin position="463"/>
        <end position="480"/>
    </location>
</feature>
<gene>
    <name evidence="13" type="ORF">JMJ55_29605</name>
</gene>
<dbReference type="InterPro" id="IPR004923">
    <property type="entry name" value="FTR1/Fip1/EfeU"/>
</dbReference>
<dbReference type="Gene3D" id="1.10.760.10">
    <property type="entry name" value="Cytochrome c-like domain"/>
    <property type="match status" value="1"/>
</dbReference>
<evidence type="ECO:0000256" key="2">
    <source>
        <dbReference type="ARBA" id="ARBA00008333"/>
    </source>
</evidence>
<keyword evidence="3 9" id="KW-0349">Heme</keyword>
<dbReference type="SUPFAM" id="SSF46626">
    <property type="entry name" value="Cytochrome c"/>
    <property type="match status" value="1"/>
</dbReference>
<evidence type="ECO:0000256" key="9">
    <source>
        <dbReference type="PROSITE-ProRule" id="PRU00433"/>
    </source>
</evidence>
<reference evidence="13 14" key="1">
    <citation type="submission" date="2021-01" db="EMBL/GenBank/DDBJ databases">
        <title>Belnapia mucosa sp. nov. and Belnapia arida sp. nov., isolated from the Tabernas Desert (Almeria, Spain).</title>
        <authorList>
            <person name="Molina-Menor E."/>
            <person name="Vidal-Verdu A."/>
            <person name="Calonge A."/>
            <person name="Satari L."/>
            <person name="Pereto Magraner J."/>
            <person name="Porcar Miralles M."/>
        </authorList>
    </citation>
    <scope>NUCLEOTIDE SEQUENCE [LARGE SCALE GENOMIC DNA]</scope>
    <source>
        <strain evidence="13 14">T6</strain>
    </source>
</reference>
<evidence type="ECO:0000313" key="13">
    <source>
        <dbReference type="EMBL" id="MBL6459471.1"/>
    </source>
</evidence>
<proteinExistence type="inferred from homology"/>
<keyword evidence="14" id="KW-1185">Reference proteome</keyword>
<feature type="transmembrane region" description="Helical" evidence="10">
    <location>
        <begin position="501"/>
        <end position="518"/>
    </location>
</feature>
<accession>A0ABS1VE96</accession>
<feature type="chain" id="PRO_5045480659" evidence="11">
    <location>
        <begin position="24"/>
        <end position="646"/>
    </location>
</feature>
<keyword evidence="4 10" id="KW-0812">Transmembrane</keyword>
<evidence type="ECO:0000259" key="12">
    <source>
        <dbReference type="PROSITE" id="PS51007"/>
    </source>
</evidence>
<dbReference type="EMBL" id="JAEUXJ010000042">
    <property type="protein sequence ID" value="MBL6459471.1"/>
    <property type="molecule type" value="Genomic_DNA"/>
</dbReference>
<keyword evidence="5 9" id="KW-0479">Metal-binding</keyword>
<evidence type="ECO:0000256" key="11">
    <source>
        <dbReference type="SAM" id="SignalP"/>
    </source>
</evidence>